<accession>A0A2Z2MI97</accession>
<dbReference type="AlphaFoldDB" id="A0A2Z2MI97"/>
<proteinExistence type="predicted"/>
<keyword evidence="1" id="KW-0812">Transmembrane</keyword>
<sequence>MDEKTRILRDYYTFTIPHISVFVGAVLGLLFVLRISITLALGVFSALYGLMLLIVHAIVYPQFRSNWIYRLGLFGSILLMLVGVFLIYSSL</sequence>
<evidence type="ECO:0000313" key="2">
    <source>
        <dbReference type="EMBL" id="ASJ03634.1"/>
    </source>
</evidence>
<evidence type="ECO:0000313" key="3">
    <source>
        <dbReference type="Proteomes" id="UP000250179"/>
    </source>
</evidence>
<dbReference type="OrthoDB" id="86035at2157"/>
<keyword evidence="1" id="KW-0472">Membrane</keyword>
<feature type="transmembrane region" description="Helical" evidence="1">
    <location>
        <begin position="67"/>
        <end position="88"/>
    </location>
</feature>
<protein>
    <submittedName>
        <fullName evidence="2">Uncharacterized protein</fullName>
    </submittedName>
</protein>
<reference evidence="2 3" key="1">
    <citation type="submission" date="2016-03" db="EMBL/GenBank/DDBJ databases">
        <title>Complete genome sequence of Thermococcus profundus strain DT5432.</title>
        <authorList>
            <person name="Oger P.M."/>
        </authorList>
    </citation>
    <scope>NUCLEOTIDE SEQUENCE [LARGE SCALE GENOMIC DNA]</scope>
    <source>
        <strain evidence="2 3">DT 5432</strain>
    </source>
</reference>
<gene>
    <name evidence="2" type="ORF">A3L09_10380</name>
</gene>
<dbReference type="RefSeq" id="WP_088858892.1">
    <property type="nucleotide sequence ID" value="NZ_CP014862.1"/>
</dbReference>
<keyword evidence="3" id="KW-1185">Reference proteome</keyword>
<dbReference type="EMBL" id="CP014862">
    <property type="protein sequence ID" value="ASJ03634.1"/>
    <property type="molecule type" value="Genomic_DNA"/>
</dbReference>
<organism evidence="2 3">
    <name type="scientific">Thermococcus profundus</name>
    <dbReference type="NCBI Taxonomy" id="49899"/>
    <lineage>
        <taxon>Archaea</taxon>
        <taxon>Methanobacteriati</taxon>
        <taxon>Methanobacteriota</taxon>
        <taxon>Thermococci</taxon>
        <taxon>Thermococcales</taxon>
        <taxon>Thermococcaceae</taxon>
        <taxon>Thermococcus</taxon>
    </lineage>
</organism>
<dbReference type="Proteomes" id="UP000250179">
    <property type="component" value="Chromosome"/>
</dbReference>
<dbReference type="GeneID" id="33320826"/>
<evidence type="ECO:0000256" key="1">
    <source>
        <dbReference type="SAM" id="Phobius"/>
    </source>
</evidence>
<feature type="transmembrane region" description="Helical" evidence="1">
    <location>
        <begin position="12"/>
        <end position="33"/>
    </location>
</feature>
<dbReference type="KEGG" id="tprf:A3L09_10380"/>
<keyword evidence="1" id="KW-1133">Transmembrane helix</keyword>
<feature type="transmembrane region" description="Helical" evidence="1">
    <location>
        <begin position="39"/>
        <end position="60"/>
    </location>
</feature>
<name>A0A2Z2MI97_THEPR</name>